<keyword evidence="1" id="KW-0812">Transmembrane</keyword>
<dbReference type="AlphaFoldDB" id="A0A1I4UH90"/>
<dbReference type="STRING" id="582667.SAMN05192568_107011"/>
<protein>
    <recommendedName>
        <fullName evidence="4">O-Antigen ligase</fullName>
    </recommendedName>
</protein>
<feature type="transmembrane region" description="Helical" evidence="1">
    <location>
        <begin position="299"/>
        <end position="329"/>
    </location>
</feature>
<keyword evidence="1" id="KW-0472">Membrane</keyword>
<feature type="transmembrane region" description="Helical" evidence="1">
    <location>
        <begin position="138"/>
        <end position="166"/>
    </location>
</feature>
<evidence type="ECO:0000313" key="2">
    <source>
        <dbReference type="EMBL" id="SFM88140.1"/>
    </source>
</evidence>
<sequence>MYVYPVRSAGIDYVLVPLSFTTSNLTQEFYLILSYSVALVVSLLSSDADFQSLFRSAILSVAIAMILTGAIDYLGAGWILEFTRNASYALAGETNIGSSRRVVGAMPEASSFGWLMTALLSILILLRKTLGLDSKVLICIILAIIFVILCASSTAYGMFVALIFAFLFQTLLRAVFDGQIEREKSILEIICLSLLCVLLFEIVLYVDAIRAPLFQLVDELVLNKSASSSFEERTRWSRIAYEAFISSYGLGIGVGSARTSNGLINILASTGVIGSVLFLLYILRLFYYAPANHRMYDRFALSLSMLSPFIGLALSSATADFGIILAILFGLQSPKSLIFTGDPSYE</sequence>
<feature type="transmembrane region" description="Helical" evidence="1">
    <location>
        <begin position="109"/>
        <end position="126"/>
    </location>
</feature>
<evidence type="ECO:0000256" key="1">
    <source>
        <dbReference type="SAM" id="Phobius"/>
    </source>
</evidence>
<organism evidence="2 3">
    <name type="scientific">Methylobacterium pseudosasicola</name>
    <dbReference type="NCBI Taxonomy" id="582667"/>
    <lineage>
        <taxon>Bacteria</taxon>
        <taxon>Pseudomonadati</taxon>
        <taxon>Pseudomonadota</taxon>
        <taxon>Alphaproteobacteria</taxon>
        <taxon>Hyphomicrobiales</taxon>
        <taxon>Methylobacteriaceae</taxon>
        <taxon>Methylobacterium</taxon>
    </lineage>
</organism>
<dbReference type="EMBL" id="FOTK01000070">
    <property type="protein sequence ID" value="SFM88140.1"/>
    <property type="molecule type" value="Genomic_DNA"/>
</dbReference>
<feature type="transmembrane region" description="Helical" evidence="1">
    <location>
        <begin position="186"/>
        <end position="206"/>
    </location>
</feature>
<name>A0A1I4UH90_9HYPH</name>
<gene>
    <name evidence="2" type="ORF">SAMN05192568_107011</name>
</gene>
<feature type="transmembrane region" description="Helical" evidence="1">
    <location>
        <begin position="263"/>
        <end position="287"/>
    </location>
</feature>
<evidence type="ECO:0008006" key="4">
    <source>
        <dbReference type="Google" id="ProtNLM"/>
    </source>
</evidence>
<proteinExistence type="predicted"/>
<accession>A0A1I4UH90</accession>
<keyword evidence="1" id="KW-1133">Transmembrane helix</keyword>
<feature type="transmembrane region" description="Helical" evidence="1">
    <location>
        <begin position="57"/>
        <end position="80"/>
    </location>
</feature>
<evidence type="ECO:0000313" key="3">
    <source>
        <dbReference type="Proteomes" id="UP000199048"/>
    </source>
</evidence>
<feature type="transmembrane region" description="Helical" evidence="1">
    <location>
        <begin position="29"/>
        <end position="45"/>
    </location>
</feature>
<keyword evidence="3" id="KW-1185">Reference proteome</keyword>
<reference evidence="3" key="1">
    <citation type="submission" date="2016-10" db="EMBL/GenBank/DDBJ databases">
        <authorList>
            <person name="Varghese N."/>
            <person name="Submissions S."/>
        </authorList>
    </citation>
    <scope>NUCLEOTIDE SEQUENCE [LARGE SCALE GENOMIC DNA]</scope>
    <source>
        <strain evidence="3">BL36</strain>
    </source>
</reference>
<dbReference type="Proteomes" id="UP000199048">
    <property type="component" value="Unassembled WGS sequence"/>
</dbReference>